<accession>A0A5B0RX53</accession>
<feature type="compositionally biased region" description="Polar residues" evidence="1">
    <location>
        <begin position="1"/>
        <end position="17"/>
    </location>
</feature>
<dbReference type="EMBL" id="VDEP01000116">
    <property type="protein sequence ID" value="KAA1129948.1"/>
    <property type="molecule type" value="Genomic_DNA"/>
</dbReference>
<feature type="region of interest" description="Disordered" evidence="1">
    <location>
        <begin position="1"/>
        <end position="31"/>
    </location>
</feature>
<protein>
    <submittedName>
        <fullName evidence="2">Uncharacterized protein</fullName>
    </submittedName>
</protein>
<sequence length="144" mass="15698">MSQGYSPNPHTYGSRHTSLLDERTSPPDQLKADLPQCRRTIDQKQNMVASVQICACGVSGCPKILKPVLCDPNINNNCILIPSCQTLFPLNPRASKTPVTPPAHQTHPATAPVFARPGPSRVRLVRYVAQLNEMVASQPLVSHP</sequence>
<dbReference type="AlphaFoldDB" id="A0A5B0RX53"/>
<feature type="region of interest" description="Disordered" evidence="1">
    <location>
        <begin position="96"/>
        <end position="115"/>
    </location>
</feature>
<organism evidence="2 3">
    <name type="scientific">Puccinia graminis f. sp. tritici</name>
    <dbReference type="NCBI Taxonomy" id="56615"/>
    <lineage>
        <taxon>Eukaryota</taxon>
        <taxon>Fungi</taxon>
        <taxon>Dikarya</taxon>
        <taxon>Basidiomycota</taxon>
        <taxon>Pucciniomycotina</taxon>
        <taxon>Pucciniomycetes</taxon>
        <taxon>Pucciniales</taxon>
        <taxon>Pucciniaceae</taxon>
        <taxon>Puccinia</taxon>
    </lineage>
</organism>
<evidence type="ECO:0000256" key="1">
    <source>
        <dbReference type="SAM" id="MobiDB-lite"/>
    </source>
</evidence>
<feature type="compositionally biased region" description="Low complexity" evidence="1">
    <location>
        <begin position="102"/>
        <end position="113"/>
    </location>
</feature>
<proteinExistence type="predicted"/>
<dbReference type="Proteomes" id="UP000325313">
    <property type="component" value="Unassembled WGS sequence"/>
</dbReference>
<evidence type="ECO:0000313" key="3">
    <source>
        <dbReference type="Proteomes" id="UP000325313"/>
    </source>
</evidence>
<evidence type="ECO:0000313" key="2">
    <source>
        <dbReference type="EMBL" id="KAA1129948.1"/>
    </source>
</evidence>
<gene>
    <name evidence="2" type="ORF">PGTUg99_009628</name>
</gene>
<name>A0A5B0RX53_PUCGR</name>
<reference evidence="2 3" key="1">
    <citation type="submission" date="2019-05" db="EMBL/GenBank/DDBJ databases">
        <title>Emergence of the Ug99 lineage of the wheat stem rust pathogen through somatic hybridization.</title>
        <authorList>
            <person name="Li F."/>
            <person name="Upadhyaya N.M."/>
            <person name="Sperschneider J."/>
            <person name="Matny O."/>
            <person name="Nguyen-Phuc H."/>
            <person name="Mago R."/>
            <person name="Raley C."/>
            <person name="Miller M.E."/>
            <person name="Silverstein K.A.T."/>
            <person name="Henningsen E."/>
            <person name="Hirsch C.D."/>
            <person name="Visser B."/>
            <person name="Pretorius Z.A."/>
            <person name="Steffenson B.J."/>
            <person name="Schwessinger B."/>
            <person name="Dodds P.N."/>
            <person name="Figueroa M."/>
        </authorList>
    </citation>
    <scope>NUCLEOTIDE SEQUENCE [LARGE SCALE GENOMIC DNA]</scope>
    <source>
        <strain evidence="2 3">Ug99</strain>
    </source>
</reference>
<comment type="caution">
    <text evidence="2">The sequence shown here is derived from an EMBL/GenBank/DDBJ whole genome shotgun (WGS) entry which is preliminary data.</text>
</comment>